<keyword evidence="3 5" id="KW-1133">Transmembrane helix</keyword>
<dbReference type="Gene3D" id="1.20.1250.20">
    <property type="entry name" value="MFS general substrate transporter like domains"/>
    <property type="match status" value="2"/>
</dbReference>
<name>A0A4S8HSD9_9BACT</name>
<dbReference type="PROSITE" id="PS50850">
    <property type="entry name" value="MFS"/>
    <property type="match status" value="1"/>
</dbReference>
<dbReference type="RefSeq" id="WP_136579262.1">
    <property type="nucleotide sequence ID" value="NZ_STFF01000006.1"/>
</dbReference>
<keyword evidence="8" id="KW-1185">Reference proteome</keyword>
<dbReference type="InterPro" id="IPR020846">
    <property type="entry name" value="MFS_dom"/>
</dbReference>
<evidence type="ECO:0000256" key="5">
    <source>
        <dbReference type="SAM" id="Phobius"/>
    </source>
</evidence>
<comment type="caution">
    <text evidence="7">The sequence shown here is derived from an EMBL/GenBank/DDBJ whole genome shotgun (WGS) entry which is preliminary data.</text>
</comment>
<feature type="transmembrane region" description="Helical" evidence="5">
    <location>
        <begin position="142"/>
        <end position="163"/>
    </location>
</feature>
<feature type="transmembrane region" description="Helical" evidence="5">
    <location>
        <begin position="209"/>
        <end position="228"/>
    </location>
</feature>
<dbReference type="GO" id="GO:0016020">
    <property type="term" value="C:membrane"/>
    <property type="evidence" value="ECO:0007669"/>
    <property type="project" value="UniProtKB-SubCell"/>
</dbReference>
<dbReference type="GO" id="GO:0022857">
    <property type="term" value="F:transmembrane transporter activity"/>
    <property type="evidence" value="ECO:0007669"/>
    <property type="project" value="InterPro"/>
</dbReference>
<keyword evidence="2 5" id="KW-0812">Transmembrane</keyword>
<feature type="transmembrane region" description="Helical" evidence="5">
    <location>
        <begin position="302"/>
        <end position="322"/>
    </location>
</feature>
<feature type="transmembrane region" description="Helical" evidence="5">
    <location>
        <begin position="50"/>
        <end position="71"/>
    </location>
</feature>
<dbReference type="PANTHER" id="PTHR23514:SF13">
    <property type="entry name" value="INNER MEMBRANE PROTEIN YBJJ"/>
    <property type="match status" value="1"/>
</dbReference>
<gene>
    <name evidence="7" type="ORF">FAM09_21785</name>
</gene>
<evidence type="ECO:0000313" key="8">
    <source>
        <dbReference type="Proteomes" id="UP000306918"/>
    </source>
</evidence>
<dbReference type="Proteomes" id="UP000306918">
    <property type="component" value="Unassembled WGS sequence"/>
</dbReference>
<evidence type="ECO:0000313" key="7">
    <source>
        <dbReference type="EMBL" id="THU36022.1"/>
    </source>
</evidence>
<feature type="transmembrane region" description="Helical" evidence="5">
    <location>
        <begin position="361"/>
        <end position="379"/>
    </location>
</feature>
<feature type="transmembrane region" description="Helical" evidence="5">
    <location>
        <begin position="169"/>
        <end position="188"/>
    </location>
</feature>
<evidence type="ECO:0000256" key="3">
    <source>
        <dbReference type="ARBA" id="ARBA00022989"/>
    </source>
</evidence>
<dbReference type="CDD" id="cd17393">
    <property type="entry name" value="MFS_MosC_like"/>
    <property type="match status" value="1"/>
</dbReference>
<dbReference type="PANTHER" id="PTHR23514">
    <property type="entry name" value="BYPASS OF STOP CODON PROTEIN 6"/>
    <property type="match status" value="1"/>
</dbReference>
<dbReference type="Pfam" id="PF07690">
    <property type="entry name" value="MFS_1"/>
    <property type="match status" value="1"/>
</dbReference>
<feature type="transmembrane region" description="Helical" evidence="5">
    <location>
        <begin position="78"/>
        <end position="97"/>
    </location>
</feature>
<evidence type="ECO:0000259" key="6">
    <source>
        <dbReference type="PROSITE" id="PS50850"/>
    </source>
</evidence>
<dbReference type="EMBL" id="STFF01000006">
    <property type="protein sequence ID" value="THU36022.1"/>
    <property type="molecule type" value="Genomic_DNA"/>
</dbReference>
<dbReference type="SUPFAM" id="SSF103473">
    <property type="entry name" value="MFS general substrate transporter"/>
    <property type="match status" value="1"/>
</dbReference>
<sequence length="384" mass="41909">MVSASVSPSPRKARIATAIFFFVSGFGFSSWASRIPTIQQNLHLSEGKLGAVLFALPAGLMCTLPVTGYLLRRFSSRYIMFTGAVLFNIMLCLVGFTQNIWELALVLFFFGSSRNLFNISANAQSIGVQKLYDRSIIATFHGIWSVAGFAAAAVGSLVVTFSIPPSWHFLAVSIFLTSLCFIFFKDSVHQQPQPHERLEKTKFRFPDKALLKLGFICFASMACEGTMYDWSAIYLKKAVHASKEVATVGYAVYMVAMTLGRFTGDKLANNIGVKAMLKYSGLFILTGLLLAAIFPYTITTCIGFLMTGFGVSCVVPMVFSMAGKVKHMSGGPAIAGVSTIGYFGFLIVPPTVGFIAETFNLRWSIALIALFGALITWLVSEMKE</sequence>
<comment type="subcellular location">
    <subcellularLocation>
        <location evidence="1">Membrane</location>
        <topology evidence="1">Multi-pass membrane protein</topology>
    </subcellularLocation>
</comment>
<dbReference type="InterPro" id="IPR051788">
    <property type="entry name" value="MFS_Transporter"/>
</dbReference>
<organism evidence="7 8">
    <name type="scientific">Niastella caeni</name>
    <dbReference type="NCBI Taxonomy" id="2569763"/>
    <lineage>
        <taxon>Bacteria</taxon>
        <taxon>Pseudomonadati</taxon>
        <taxon>Bacteroidota</taxon>
        <taxon>Chitinophagia</taxon>
        <taxon>Chitinophagales</taxon>
        <taxon>Chitinophagaceae</taxon>
        <taxon>Niastella</taxon>
    </lineage>
</organism>
<feature type="transmembrane region" description="Helical" evidence="5">
    <location>
        <begin position="334"/>
        <end position="355"/>
    </location>
</feature>
<keyword evidence="4 5" id="KW-0472">Membrane</keyword>
<dbReference type="AlphaFoldDB" id="A0A4S8HSD9"/>
<accession>A0A4S8HSD9</accession>
<reference evidence="7 8" key="1">
    <citation type="submission" date="2019-04" db="EMBL/GenBank/DDBJ databases">
        <title>Niastella caeni sp. nov., isolated from activated sludge.</title>
        <authorList>
            <person name="Sheng M."/>
        </authorList>
    </citation>
    <scope>NUCLEOTIDE SEQUENCE [LARGE SCALE GENOMIC DNA]</scope>
    <source>
        <strain evidence="7 8">HX-2-15</strain>
    </source>
</reference>
<feature type="transmembrane region" description="Helical" evidence="5">
    <location>
        <begin position="248"/>
        <end position="264"/>
    </location>
</feature>
<evidence type="ECO:0000256" key="1">
    <source>
        <dbReference type="ARBA" id="ARBA00004141"/>
    </source>
</evidence>
<evidence type="ECO:0000256" key="4">
    <source>
        <dbReference type="ARBA" id="ARBA00023136"/>
    </source>
</evidence>
<dbReference type="InterPro" id="IPR036259">
    <property type="entry name" value="MFS_trans_sf"/>
</dbReference>
<proteinExistence type="predicted"/>
<evidence type="ECO:0000256" key="2">
    <source>
        <dbReference type="ARBA" id="ARBA00022692"/>
    </source>
</evidence>
<protein>
    <submittedName>
        <fullName evidence="7">MFS transporter</fullName>
    </submittedName>
</protein>
<feature type="transmembrane region" description="Helical" evidence="5">
    <location>
        <begin position="276"/>
        <end position="296"/>
    </location>
</feature>
<dbReference type="InterPro" id="IPR011701">
    <property type="entry name" value="MFS"/>
</dbReference>
<feature type="domain" description="Major facilitator superfamily (MFS) profile" evidence="6">
    <location>
        <begin position="13"/>
        <end position="384"/>
    </location>
</feature>
<dbReference type="OrthoDB" id="9809599at2"/>